<evidence type="ECO:0000256" key="2">
    <source>
        <dbReference type="PROSITE-ProRule" id="PRU00708"/>
    </source>
</evidence>
<feature type="repeat" description="PPR" evidence="2">
    <location>
        <begin position="137"/>
        <end position="167"/>
    </location>
</feature>
<dbReference type="PROSITE" id="PS51375">
    <property type="entry name" value="PPR"/>
    <property type="match status" value="2"/>
</dbReference>
<dbReference type="EMBL" id="JAATIQ010000095">
    <property type="protein sequence ID" value="KAF4383923.1"/>
    <property type="molecule type" value="Genomic_DNA"/>
</dbReference>
<dbReference type="AlphaFoldDB" id="A0A7J6GM13"/>
<dbReference type="Proteomes" id="UP000583929">
    <property type="component" value="Unassembled WGS sequence"/>
</dbReference>
<comment type="caution">
    <text evidence="3">The sequence shown here is derived from an EMBL/GenBank/DDBJ whole genome shotgun (WGS) entry which is preliminary data.</text>
</comment>
<organism evidence="3 4">
    <name type="scientific">Cannabis sativa</name>
    <name type="common">Hemp</name>
    <name type="synonym">Marijuana</name>
    <dbReference type="NCBI Taxonomy" id="3483"/>
    <lineage>
        <taxon>Eukaryota</taxon>
        <taxon>Viridiplantae</taxon>
        <taxon>Streptophyta</taxon>
        <taxon>Embryophyta</taxon>
        <taxon>Tracheophyta</taxon>
        <taxon>Spermatophyta</taxon>
        <taxon>Magnoliopsida</taxon>
        <taxon>eudicotyledons</taxon>
        <taxon>Gunneridae</taxon>
        <taxon>Pentapetalae</taxon>
        <taxon>rosids</taxon>
        <taxon>fabids</taxon>
        <taxon>Rosales</taxon>
        <taxon>Cannabaceae</taxon>
        <taxon>Cannabis</taxon>
    </lineage>
</organism>
<dbReference type="InterPro" id="IPR011990">
    <property type="entry name" value="TPR-like_helical_dom_sf"/>
</dbReference>
<evidence type="ECO:0000256" key="1">
    <source>
        <dbReference type="ARBA" id="ARBA00022737"/>
    </source>
</evidence>
<evidence type="ECO:0008006" key="5">
    <source>
        <dbReference type="Google" id="ProtNLM"/>
    </source>
</evidence>
<evidence type="ECO:0000313" key="3">
    <source>
        <dbReference type="EMBL" id="KAF4383923.1"/>
    </source>
</evidence>
<dbReference type="InterPro" id="IPR002885">
    <property type="entry name" value="PPR_rpt"/>
</dbReference>
<keyword evidence="4" id="KW-1185">Reference proteome</keyword>
<name>A0A7J6GM13_CANSA</name>
<keyword evidence="1" id="KW-0677">Repeat</keyword>
<protein>
    <recommendedName>
        <fullName evidence="5">Pentatricopeptide repeat-containing protein</fullName>
    </recommendedName>
</protein>
<dbReference type="NCBIfam" id="TIGR00756">
    <property type="entry name" value="PPR"/>
    <property type="match status" value="3"/>
</dbReference>
<dbReference type="Pfam" id="PF01535">
    <property type="entry name" value="PPR"/>
    <property type="match status" value="5"/>
</dbReference>
<evidence type="ECO:0000313" key="4">
    <source>
        <dbReference type="Proteomes" id="UP000583929"/>
    </source>
</evidence>
<feature type="repeat" description="PPR" evidence="2">
    <location>
        <begin position="1"/>
        <end position="28"/>
    </location>
</feature>
<gene>
    <name evidence="3" type="ORF">G4B88_016356</name>
</gene>
<dbReference type="InterPro" id="IPR046960">
    <property type="entry name" value="PPR_At4g14850-like_plant"/>
</dbReference>
<proteinExistence type="predicted"/>
<accession>A0A7J6GM13</accession>
<dbReference type="GO" id="GO:0009451">
    <property type="term" value="P:RNA modification"/>
    <property type="evidence" value="ECO:0007669"/>
    <property type="project" value="InterPro"/>
</dbReference>
<sequence>MISGYARTGDMDRAISLFEEMPERNLASWNALLSGYVNCGSVELARSYFDAMPVRNNVSWINMISGYSKRDFNIQPDEMTLTSVVSACSQLGYLEFGLWIESYMKRMGFNWMIIDLHAKCGNIEKAFELFRGLRNKHLVAYSAMISSCGVNGKATEAIELFREMKKA</sequence>
<dbReference type="Gene3D" id="1.25.40.10">
    <property type="entry name" value="Tetratricopeptide repeat domain"/>
    <property type="match status" value="2"/>
</dbReference>
<dbReference type="PANTHER" id="PTHR47926:SF545">
    <property type="entry name" value="PENTACOTRIPEPTIDE-REPEAT REGION OF PRORP DOMAIN-CONTAINING PROTEIN"/>
    <property type="match status" value="1"/>
</dbReference>
<reference evidence="3 4" key="1">
    <citation type="journal article" date="2020" name="bioRxiv">
        <title>Sequence and annotation of 42 cannabis genomes reveals extensive copy number variation in cannabinoid synthesis and pathogen resistance genes.</title>
        <authorList>
            <person name="Mckernan K.J."/>
            <person name="Helbert Y."/>
            <person name="Kane L.T."/>
            <person name="Ebling H."/>
            <person name="Zhang L."/>
            <person name="Liu B."/>
            <person name="Eaton Z."/>
            <person name="Mclaughlin S."/>
            <person name="Kingan S."/>
            <person name="Baybayan P."/>
            <person name="Concepcion G."/>
            <person name="Jordan M."/>
            <person name="Riva A."/>
            <person name="Barbazuk W."/>
            <person name="Harkins T."/>
        </authorList>
    </citation>
    <scope>NUCLEOTIDE SEQUENCE [LARGE SCALE GENOMIC DNA]</scope>
    <source>
        <strain evidence="4">cv. Jamaican Lion 4</strain>
        <tissue evidence="3">Leaf</tissue>
    </source>
</reference>
<dbReference type="GO" id="GO:0003723">
    <property type="term" value="F:RNA binding"/>
    <property type="evidence" value="ECO:0007669"/>
    <property type="project" value="InterPro"/>
</dbReference>
<dbReference type="PANTHER" id="PTHR47926">
    <property type="entry name" value="PENTATRICOPEPTIDE REPEAT-CONTAINING PROTEIN"/>
    <property type="match status" value="1"/>
</dbReference>